<evidence type="ECO:0000256" key="5">
    <source>
        <dbReference type="ARBA" id="ARBA00022968"/>
    </source>
</evidence>
<dbReference type="EMBL" id="JAQQAF010000002">
    <property type="protein sequence ID" value="KAJ8504097.1"/>
    <property type="molecule type" value="Genomic_DNA"/>
</dbReference>
<comment type="similarity">
    <text evidence="1 10">Belongs to the methyltransferase superfamily.</text>
</comment>
<dbReference type="Pfam" id="PF03141">
    <property type="entry name" value="Methyltransf_29"/>
    <property type="match status" value="1"/>
</dbReference>
<dbReference type="Proteomes" id="UP001222027">
    <property type="component" value="Unassembled WGS sequence"/>
</dbReference>
<dbReference type="GO" id="GO:0032259">
    <property type="term" value="P:methylation"/>
    <property type="evidence" value="ECO:0007669"/>
    <property type="project" value="UniProtKB-KW"/>
</dbReference>
<keyword evidence="2 10" id="KW-0489">Methyltransferase</keyword>
<evidence type="ECO:0000313" key="12">
    <source>
        <dbReference type="Proteomes" id="UP001222027"/>
    </source>
</evidence>
<evidence type="ECO:0000256" key="3">
    <source>
        <dbReference type="ARBA" id="ARBA00022679"/>
    </source>
</evidence>
<dbReference type="FunFam" id="3.40.50.150:FF:000076">
    <property type="entry name" value="probable methyltransferase PMT21"/>
    <property type="match status" value="1"/>
</dbReference>
<comment type="subcellular location">
    <subcellularLocation>
        <location evidence="9">Endomembrane system</location>
        <topology evidence="9">Single-pass type II membrane protein</topology>
    </subcellularLocation>
    <subcellularLocation>
        <location evidence="10">Membrane</location>
        <topology evidence="10">Single-pass type II membrane protein</topology>
    </subcellularLocation>
</comment>
<evidence type="ECO:0000256" key="4">
    <source>
        <dbReference type="ARBA" id="ARBA00022692"/>
    </source>
</evidence>
<evidence type="ECO:0000256" key="7">
    <source>
        <dbReference type="ARBA" id="ARBA00023136"/>
    </source>
</evidence>
<accession>A0AAV8Q7V9</accession>
<evidence type="ECO:0000256" key="9">
    <source>
        <dbReference type="ARBA" id="ARBA00060399"/>
    </source>
</evidence>
<keyword evidence="7 10" id="KW-0472">Membrane</keyword>
<sequence length="637" mass="71537">MTRSNAFVAASSFLLPSPNRRTLAHVFVGGFLCVLSYFLGIYTNYRPSLPPQLAPVAGNPEDCHPLLLPSPSSSDGPLHFLPRHAAANLIPLASVDQPSPPVPFCAANFTHYCPCQDPDRERRFITVDLVHRERHCPGPDDRPPRCRVPRPPGYRAPLPWPASRDRAWFANVPSTKLSEAKKDQNWVRVEGNWLVFPGGGTSFIKGVKWYVAEMAKQVPLRSGEIRTVLDIGCGVASFGGHLLDYDILTMSVAPRDIHEAQVQFALERGLPAMLGVLSIHRLPYPSRSFDMAHCARCLVPWSGHDGLYLLEIDRVLRPGGYWVLSGPPINWKNMYKGWARKRKDLEAEQKAIEDLAKQLCWKKVSEKGGIAVWRKPTNHLHCIKKSKILNSPPFCSGTDSDSAWYMKMELCISPLPSVEEIEQTAGGNILTWPKRLNAAPPRIISKSIVGVTIGTFNHENKLWNKRILHYEAYLSDLPRGKYRNIMDMNAGFGGFAAALSKYPVWVMNVIPVDGKNNTLGIVYERGLIGTYTDWCEAFSTYPRTYDLLHANGIFGMYMDKCEIIDILLEMDRILRPEGAVIIRDHVDVIVKAKQAADRLRWQSKIVHSENGPFHPEKLLIVDNSVAVDGNQASRHRY</sequence>
<evidence type="ECO:0000256" key="8">
    <source>
        <dbReference type="ARBA" id="ARBA00023180"/>
    </source>
</evidence>
<dbReference type="CDD" id="cd02440">
    <property type="entry name" value="AdoMet_MTases"/>
    <property type="match status" value="1"/>
</dbReference>
<comment type="caution">
    <text evidence="11">The sequence shown here is derived from an EMBL/GenBank/DDBJ whole genome shotgun (WGS) entry which is preliminary data.</text>
</comment>
<dbReference type="PANTHER" id="PTHR10108:SF968">
    <property type="entry name" value="METHYLTRANSFERASE PMT19-RELATED"/>
    <property type="match status" value="1"/>
</dbReference>
<evidence type="ECO:0000256" key="6">
    <source>
        <dbReference type="ARBA" id="ARBA00022989"/>
    </source>
</evidence>
<keyword evidence="6 10" id="KW-1133">Transmembrane helix</keyword>
<gene>
    <name evidence="11" type="ORF">OPV22_004983</name>
</gene>
<organism evidence="11 12">
    <name type="scientific">Ensete ventricosum</name>
    <name type="common">Abyssinian banana</name>
    <name type="synonym">Musa ensete</name>
    <dbReference type="NCBI Taxonomy" id="4639"/>
    <lineage>
        <taxon>Eukaryota</taxon>
        <taxon>Viridiplantae</taxon>
        <taxon>Streptophyta</taxon>
        <taxon>Embryophyta</taxon>
        <taxon>Tracheophyta</taxon>
        <taxon>Spermatophyta</taxon>
        <taxon>Magnoliopsida</taxon>
        <taxon>Liliopsida</taxon>
        <taxon>Zingiberales</taxon>
        <taxon>Musaceae</taxon>
        <taxon>Ensete</taxon>
    </lineage>
</organism>
<evidence type="ECO:0000256" key="1">
    <source>
        <dbReference type="ARBA" id="ARBA00008361"/>
    </source>
</evidence>
<dbReference type="AlphaFoldDB" id="A0AAV8Q7V9"/>
<evidence type="ECO:0000256" key="2">
    <source>
        <dbReference type="ARBA" id="ARBA00022603"/>
    </source>
</evidence>
<proteinExistence type="inferred from homology"/>
<dbReference type="SUPFAM" id="SSF53335">
    <property type="entry name" value="S-adenosyl-L-methionine-dependent methyltransferases"/>
    <property type="match status" value="2"/>
</dbReference>
<keyword evidence="3 10" id="KW-0808">Transferase</keyword>
<dbReference type="EC" id="2.1.1.-" evidence="10"/>
<feature type="transmembrane region" description="Helical" evidence="10">
    <location>
        <begin position="22"/>
        <end position="42"/>
    </location>
</feature>
<name>A0AAV8Q7V9_ENSVE</name>
<keyword evidence="8 10" id="KW-0325">Glycoprotein</keyword>
<dbReference type="InterPro" id="IPR029063">
    <property type="entry name" value="SAM-dependent_MTases_sf"/>
</dbReference>
<dbReference type="GO" id="GO:0016020">
    <property type="term" value="C:membrane"/>
    <property type="evidence" value="ECO:0007669"/>
    <property type="project" value="UniProtKB-SubCell"/>
</dbReference>
<dbReference type="InterPro" id="IPR004159">
    <property type="entry name" value="Put_SAM_MeTrfase"/>
</dbReference>
<dbReference type="PANTHER" id="PTHR10108">
    <property type="entry name" value="SAM-DEPENDENT METHYLTRANSFERASE"/>
    <property type="match status" value="1"/>
</dbReference>
<reference evidence="11 12" key="1">
    <citation type="submission" date="2022-12" db="EMBL/GenBank/DDBJ databases">
        <title>Chromosome-scale assembly of the Ensete ventricosum genome.</title>
        <authorList>
            <person name="Dussert Y."/>
            <person name="Stocks J."/>
            <person name="Wendawek A."/>
            <person name="Woldeyes F."/>
            <person name="Nichols R.A."/>
            <person name="Borrell J.S."/>
        </authorList>
    </citation>
    <scope>NUCLEOTIDE SEQUENCE [LARGE SCALE GENOMIC DNA]</scope>
    <source>
        <strain evidence="12">cv. Maze</strain>
        <tissue evidence="11">Seeds</tissue>
    </source>
</reference>
<dbReference type="GO" id="GO:0005768">
    <property type="term" value="C:endosome"/>
    <property type="evidence" value="ECO:0007669"/>
    <property type="project" value="TreeGrafter"/>
</dbReference>
<dbReference type="GO" id="GO:0008168">
    <property type="term" value="F:methyltransferase activity"/>
    <property type="evidence" value="ECO:0007669"/>
    <property type="project" value="UniProtKB-UniRule"/>
</dbReference>
<dbReference type="Gene3D" id="3.40.50.150">
    <property type="entry name" value="Vaccinia Virus protein VP39"/>
    <property type="match status" value="2"/>
</dbReference>
<evidence type="ECO:0000313" key="11">
    <source>
        <dbReference type="EMBL" id="KAJ8504097.1"/>
    </source>
</evidence>
<keyword evidence="4 10" id="KW-0812">Transmembrane</keyword>
<keyword evidence="12" id="KW-1185">Reference proteome</keyword>
<evidence type="ECO:0000256" key="10">
    <source>
        <dbReference type="RuleBase" id="RU366043"/>
    </source>
</evidence>
<dbReference type="GO" id="GO:0005802">
    <property type="term" value="C:trans-Golgi network"/>
    <property type="evidence" value="ECO:0007669"/>
    <property type="project" value="TreeGrafter"/>
</dbReference>
<keyword evidence="5 10" id="KW-0735">Signal-anchor</keyword>
<protein>
    <recommendedName>
        <fullName evidence="10">Methyltransferase</fullName>
        <ecNumber evidence="10">2.1.1.-</ecNumber>
    </recommendedName>
</protein>